<keyword evidence="6 10" id="KW-0229">DNA integration</keyword>
<evidence type="ECO:0000256" key="2">
    <source>
        <dbReference type="ARBA" id="ARBA00010450"/>
    </source>
</evidence>
<feature type="active site" evidence="10">
    <location>
        <position position="172"/>
    </location>
</feature>
<comment type="similarity">
    <text evidence="10">Belongs to the 'phage' integrase family. XerC subfamily.</text>
</comment>
<dbReference type="GO" id="GO:0051301">
    <property type="term" value="P:cell division"/>
    <property type="evidence" value="ECO:0007669"/>
    <property type="project" value="UniProtKB-KW"/>
</dbReference>
<comment type="similarity">
    <text evidence="2">Belongs to the 'phage' integrase family. XerD subfamily.</text>
</comment>
<comment type="subcellular location">
    <subcellularLocation>
        <location evidence="1 10">Cytoplasm</location>
    </subcellularLocation>
</comment>
<evidence type="ECO:0000256" key="10">
    <source>
        <dbReference type="HAMAP-Rule" id="MF_01808"/>
    </source>
</evidence>
<dbReference type="InterPro" id="IPR023009">
    <property type="entry name" value="Tyrosine_recombinase_XerC/XerD"/>
</dbReference>
<dbReference type="InterPro" id="IPR011932">
    <property type="entry name" value="Recomb_XerD"/>
</dbReference>
<feature type="active site" evidence="10">
    <location>
        <position position="244"/>
    </location>
</feature>
<dbReference type="InterPro" id="IPR010998">
    <property type="entry name" value="Integrase_recombinase_N"/>
</dbReference>
<dbReference type="SUPFAM" id="SSF56349">
    <property type="entry name" value="DNA breaking-rejoining enzymes"/>
    <property type="match status" value="1"/>
</dbReference>
<dbReference type="InterPro" id="IPR044068">
    <property type="entry name" value="CB"/>
</dbReference>
<feature type="domain" description="Tyr recombinase" evidence="11">
    <location>
        <begin position="108"/>
        <end position="292"/>
    </location>
</feature>
<dbReference type="InterPro" id="IPR011010">
    <property type="entry name" value="DNA_brk_join_enz"/>
</dbReference>
<feature type="active site" evidence="10">
    <location>
        <position position="148"/>
    </location>
</feature>
<proteinExistence type="inferred from homology"/>
<dbReference type="Proteomes" id="UP000289857">
    <property type="component" value="Unassembled WGS sequence"/>
</dbReference>
<evidence type="ECO:0000256" key="1">
    <source>
        <dbReference type="ARBA" id="ARBA00004496"/>
    </source>
</evidence>
<keyword evidence="14" id="KW-1185">Reference proteome</keyword>
<dbReference type="Gene3D" id="1.10.150.130">
    <property type="match status" value="1"/>
</dbReference>
<feature type="active site" description="O-(3'-phospho-DNA)-tyrosine intermediate" evidence="10">
    <location>
        <position position="279"/>
    </location>
</feature>
<dbReference type="NCBIfam" id="NF001399">
    <property type="entry name" value="PRK00283.1"/>
    <property type="match status" value="1"/>
</dbReference>
<dbReference type="CDD" id="cd00798">
    <property type="entry name" value="INT_XerDC_C"/>
    <property type="match status" value="1"/>
</dbReference>
<feature type="domain" description="Core-binding (CB)" evidence="12">
    <location>
        <begin position="1"/>
        <end position="87"/>
    </location>
</feature>
<keyword evidence="9 10" id="KW-0131">Cell cycle</keyword>
<dbReference type="GO" id="GO:0006313">
    <property type="term" value="P:DNA transposition"/>
    <property type="evidence" value="ECO:0007669"/>
    <property type="project" value="UniProtKB-UniRule"/>
</dbReference>
<evidence type="ECO:0000256" key="3">
    <source>
        <dbReference type="ARBA" id="ARBA00022490"/>
    </source>
</evidence>
<comment type="function">
    <text evidence="10">Site-specific tyrosine recombinase, which acts by catalyzing the cutting and rejoining of the recombining DNA molecules. The XerC-XerD complex is essential to convert dimers of the bacterial chromosome into monomers to permit their segregation at cell division. It also contributes to the segregational stability of plasmids.</text>
</comment>
<evidence type="ECO:0000256" key="6">
    <source>
        <dbReference type="ARBA" id="ARBA00022908"/>
    </source>
</evidence>
<dbReference type="Gene3D" id="1.10.443.10">
    <property type="entry name" value="Intergrase catalytic core"/>
    <property type="match status" value="1"/>
</dbReference>
<gene>
    <name evidence="13" type="primary">xerD</name>
    <name evidence="10" type="synonym">xerC</name>
    <name evidence="13" type="ORF">EQG61_07835</name>
</gene>
<reference evidence="14" key="1">
    <citation type="submission" date="2019-01" db="EMBL/GenBank/DDBJ databases">
        <title>Cytophagaceae bacterium strain CAR-16.</title>
        <authorList>
            <person name="Chen W.-M."/>
        </authorList>
    </citation>
    <scope>NUCLEOTIDE SEQUENCE [LARGE SCALE GENOMIC DNA]</scope>
    <source>
        <strain evidence="14">WWJ-16</strain>
    </source>
</reference>
<evidence type="ECO:0000256" key="7">
    <source>
        <dbReference type="ARBA" id="ARBA00023125"/>
    </source>
</evidence>
<sequence length="299" mass="34499">MQWNTYLKGYQNYLRLERGLSANTIANYSFDIERLIAFLNQHTILVSPLQISPQIIQDFVYQCSKEVNARSQARIISGLKSFFSYLLFEDLRKDSPMELIEAPKVGRKLPDTLNVDEIDQLIAAIDLSKPEGERNRAMLEVLYGCGLRVSELVELKISDIFSDEGFIKVTGKGNKQRFVPIASYTLKYINLYRTTIRAHQDIQKGFEDTLFLNRRGKALTRAMVFTIIKDLAVKINLQKSISPHTFRHSFATHLLENGADLRAIQMMLGHESITTTEVYVHLDRRHLTQIVHQFHPRKQ</sequence>
<keyword evidence="4 10" id="KW-0132">Cell division</keyword>
<evidence type="ECO:0000313" key="13">
    <source>
        <dbReference type="EMBL" id="RXR22486.1"/>
    </source>
</evidence>
<dbReference type="OrthoDB" id="9801717at2"/>
<dbReference type="PANTHER" id="PTHR30349">
    <property type="entry name" value="PHAGE INTEGRASE-RELATED"/>
    <property type="match status" value="1"/>
</dbReference>
<evidence type="ECO:0000256" key="9">
    <source>
        <dbReference type="ARBA" id="ARBA00023306"/>
    </source>
</evidence>
<evidence type="ECO:0000256" key="5">
    <source>
        <dbReference type="ARBA" id="ARBA00022829"/>
    </source>
</evidence>
<protein>
    <recommendedName>
        <fullName evidence="10">Tyrosine recombinase XerC</fullName>
    </recommendedName>
</protein>
<dbReference type="InterPro" id="IPR050090">
    <property type="entry name" value="Tyrosine_recombinase_XerCD"/>
</dbReference>
<dbReference type="GO" id="GO:0009037">
    <property type="term" value="F:tyrosine-based site-specific recombinase activity"/>
    <property type="evidence" value="ECO:0007669"/>
    <property type="project" value="UniProtKB-UniRule"/>
</dbReference>
<evidence type="ECO:0000259" key="12">
    <source>
        <dbReference type="PROSITE" id="PS51900"/>
    </source>
</evidence>
<dbReference type="InterPro" id="IPR002104">
    <property type="entry name" value="Integrase_catalytic"/>
</dbReference>
<evidence type="ECO:0000259" key="11">
    <source>
        <dbReference type="PROSITE" id="PS51898"/>
    </source>
</evidence>
<dbReference type="GO" id="GO:0003677">
    <property type="term" value="F:DNA binding"/>
    <property type="evidence" value="ECO:0007669"/>
    <property type="project" value="UniProtKB-UniRule"/>
</dbReference>
<comment type="caution">
    <text evidence="13">The sequence shown here is derived from an EMBL/GenBank/DDBJ whole genome shotgun (WGS) entry which is preliminary data.</text>
</comment>
<organism evidence="13 14">
    <name type="scientific">Flavobacterium stagni</name>
    <dbReference type="NCBI Taxonomy" id="2506421"/>
    <lineage>
        <taxon>Bacteria</taxon>
        <taxon>Pseudomonadati</taxon>
        <taxon>Bacteroidota</taxon>
        <taxon>Flavobacteriia</taxon>
        <taxon>Flavobacteriales</taxon>
        <taxon>Flavobacteriaceae</taxon>
        <taxon>Flavobacterium</taxon>
    </lineage>
</organism>
<dbReference type="InterPro" id="IPR013762">
    <property type="entry name" value="Integrase-like_cat_sf"/>
</dbReference>
<dbReference type="InterPro" id="IPR004107">
    <property type="entry name" value="Integrase_SAM-like_N"/>
</dbReference>
<dbReference type="Pfam" id="PF00589">
    <property type="entry name" value="Phage_integrase"/>
    <property type="match status" value="1"/>
</dbReference>
<dbReference type="RefSeq" id="WP_129461372.1">
    <property type="nucleotide sequence ID" value="NZ_SBKN01000004.1"/>
</dbReference>
<dbReference type="Pfam" id="PF02899">
    <property type="entry name" value="Phage_int_SAM_1"/>
    <property type="match status" value="1"/>
</dbReference>
<keyword evidence="8 10" id="KW-0233">DNA recombination</keyword>
<dbReference type="PANTHER" id="PTHR30349:SF81">
    <property type="entry name" value="TYROSINE RECOMBINASE XERC"/>
    <property type="match status" value="1"/>
</dbReference>
<evidence type="ECO:0000256" key="8">
    <source>
        <dbReference type="ARBA" id="ARBA00023172"/>
    </source>
</evidence>
<comment type="subunit">
    <text evidence="10">Forms a cyclic heterotetrameric complex composed of two molecules of XerC and two molecules of XerD.</text>
</comment>
<dbReference type="GO" id="GO:0005737">
    <property type="term" value="C:cytoplasm"/>
    <property type="evidence" value="ECO:0007669"/>
    <property type="project" value="UniProtKB-SubCell"/>
</dbReference>
<dbReference type="EMBL" id="SBKN01000004">
    <property type="protein sequence ID" value="RXR22486.1"/>
    <property type="molecule type" value="Genomic_DNA"/>
</dbReference>
<name>A0A4Q1K866_9FLAO</name>
<accession>A0A4Q1K866</accession>
<feature type="active site" evidence="10">
    <location>
        <position position="247"/>
    </location>
</feature>
<dbReference type="GO" id="GO:0007059">
    <property type="term" value="P:chromosome segregation"/>
    <property type="evidence" value="ECO:0007669"/>
    <property type="project" value="UniProtKB-UniRule"/>
</dbReference>
<keyword evidence="3 10" id="KW-0963">Cytoplasm</keyword>
<dbReference type="NCBIfam" id="TIGR02225">
    <property type="entry name" value="recomb_XerD"/>
    <property type="match status" value="1"/>
</dbReference>
<dbReference type="PROSITE" id="PS51898">
    <property type="entry name" value="TYR_RECOMBINASE"/>
    <property type="match status" value="1"/>
</dbReference>
<dbReference type="PROSITE" id="PS51900">
    <property type="entry name" value="CB"/>
    <property type="match status" value="1"/>
</dbReference>
<evidence type="ECO:0000256" key="4">
    <source>
        <dbReference type="ARBA" id="ARBA00022618"/>
    </source>
</evidence>
<dbReference type="AlphaFoldDB" id="A0A4Q1K866"/>
<keyword evidence="5 10" id="KW-0159">Chromosome partition</keyword>
<feature type="active site" evidence="10">
    <location>
        <position position="270"/>
    </location>
</feature>
<evidence type="ECO:0000313" key="14">
    <source>
        <dbReference type="Proteomes" id="UP000289857"/>
    </source>
</evidence>
<dbReference type="HAMAP" id="MF_01808">
    <property type="entry name" value="Recomb_XerC_XerD"/>
    <property type="match status" value="1"/>
</dbReference>
<keyword evidence="7 10" id="KW-0238">DNA-binding</keyword>